<accession>A0A327VZE8</accession>
<dbReference type="AlphaFoldDB" id="A0A327VZE8"/>
<evidence type="ECO:0000313" key="1">
    <source>
        <dbReference type="EMBL" id="RAJ82369.1"/>
    </source>
</evidence>
<name>A0A327VZE8_9BACT</name>
<protein>
    <recommendedName>
        <fullName evidence="3">PXPV repeat-containing protein</fullName>
    </recommendedName>
</protein>
<keyword evidence="2" id="KW-1185">Reference proteome</keyword>
<dbReference type="Proteomes" id="UP000249819">
    <property type="component" value="Unassembled WGS sequence"/>
</dbReference>
<proteinExistence type="predicted"/>
<sequence length="105" mass="11704">MKKLILLTVLLGGVVTSTYAQRGYGHGWGRGNGWGRGHVERRWAPGPGYCRPARVVVYDRPYYRPYYRPAYYAPVPVVPVPVAPVPVPVYPRPRAVIHAGVTIGY</sequence>
<dbReference type="EMBL" id="QLMA01000004">
    <property type="protein sequence ID" value="RAJ82369.1"/>
    <property type="molecule type" value="Genomic_DNA"/>
</dbReference>
<evidence type="ECO:0008006" key="3">
    <source>
        <dbReference type="Google" id="ProtNLM"/>
    </source>
</evidence>
<organism evidence="1 2">
    <name type="scientific">Chitinophaga dinghuensis</name>
    <dbReference type="NCBI Taxonomy" id="1539050"/>
    <lineage>
        <taxon>Bacteria</taxon>
        <taxon>Pseudomonadati</taxon>
        <taxon>Bacteroidota</taxon>
        <taxon>Chitinophagia</taxon>
        <taxon>Chitinophagales</taxon>
        <taxon>Chitinophagaceae</taxon>
        <taxon>Chitinophaga</taxon>
    </lineage>
</organism>
<gene>
    <name evidence="1" type="ORF">CLV59_104596</name>
</gene>
<reference evidence="1 2" key="1">
    <citation type="submission" date="2018-06" db="EMBL/GenBank/DDBJ databases">
        <title>Genomic Encyclopedia of Archaeal and Bacterial Type Strains, Phase II (KMG-II): from individual species to whole genera.</title>
        <authorList>
            <person name="Goeker M."/>
        </authorList>
    </citation>
    <scope>NUCLEOTIDE SEQUENCE [LARGE SCALE GENOMIC DNA]</scope>
    <source>
        <strain evidence="1 2">DSM 29821</strain>
    </source>
</reference>
<evidence type="ECO:0000313" key="2">
    <source>
        <dbReference type="Proteomes" id="UP000249819"/>
    </source>
</evidence>
<dbReference type="RefSeq" id="WP_146616205.1">
    <property type="nucleotide sequence ID" value="NZ_QLMA01000004.1"/>
</dbReference>
<comment type="caution">
    <text evidence="1">The sequence shown here is derived from an EMBL/GenBank/DDBJ whole genome shotgun (WGS) entry which is preliminary data.</text>
</comment>